<sequence length="278" mass="31951">MKAFEKREFRFPENVSRSLYKSNPSREREGLRAFAFNRKLGLKKEVVTRVERGMLRRFDHLERANESRLTKQICRANACDGKVGKGRPRKSCADHIGAQEARRDISEIVAEGRAVRLFWVRAHAGIAGNERADELARRAALTKKTAADYDRFPLSYAKRVIRAASLEEWQERYAEGAEMTSHLAQTLTGHGGFSQYLHRFKLKDSPYCACDPAKIQDVLHVLEECPMFLRERVALETEIGVIVGRGEFPTIVEDDHKRAKFFNYCCKVVERCSKLNRN</sequence>
<dbReference type="InterPro" id="IPR012337">
    <property type="entry name" value="RNaseH-like_sf"/>
</dbReference>
<protein>
    <recommendedName>
        <fullName evidence="1">RNase H type-1 domain-containing protein</fullName>
    </recommendedName>
</protein>
<comment type="caution">
    <text evidence="2">The sequence shown here is derived from an EMBL/GenBank/DDBJ whole genome shotgun (WGS) entry which is preliminary data.</text>
</comment>
<proteinExistence type="predicted"/>
<dbReference type="OrthoDB" id="6624020at2759"/>
<feature type="domain" description="RNase H type-1" evidence="1">
    <location>
        <begin position="106"/>
        <end position="140"/>
    </location>
</feature>
<evidence type="ECO:0000313" key="3">
    <source>
        <dbReference type="Proteomes" id="UP000299102"/>
    </source>
</evidence>
<dbReference type="GO" id="GO:0003676">
    <property type="term" value="F:nucleic acid binding"/>
    <property type="evidence" value="ECO:0007669"/>
    <property type="project" value="InterPro"/>
</dbReference>
<gene>
    <name evidence="2" type="ORF">EVAR_93803_1</name>
</gene>
<dbReference type="Gene3D" id="3.30.420.10">
    <property type="entry name" value="Ribonuclease H-like superfamily/Ribonuclease H"/>
    <property type="match status" value="1"/>
</dbReference>
<accession>A0A4C1VC51</accession>
<evidence type="ECO:0000313" key="2">
    <source>
        <dbReference type="EMBL" id="GBP36110.1"/>
    </source>
</evidence>
<dbReference type="AlphaFoldDB" id="A0A4C1VC51"/>
<organism evidence="2 3">
    <name type="scientific">Eumeta variegata</name>
    <name type="common">Bagworm moth</name>
    <name type="synonym">Eumeta japonica</name>
    <dbReference type="NCBI Taxonomy" id="151549"/>
    <lineage>
        <taxon>Eukaryota</taxon>
        <taxon>Metazoa</taxon>
        <taxon>Ecdysozoa</taxon>
        <taxon>Arthropoda</taxon>
        <taxon>Hexapoda</taxon>
        <taxon>Insecta</taxon>
        <taxon>Pterygota</taxon>
        <taxon>Neoptera</taxon>
        <taxon>Endopterygota</taxon>
        <taxon>Lepidoptera</taxon>
        <taxon>Glossata</taxon>
        <taxon>Ditrysia</taxon>
        <taxon>Tineoidea</taxon>
        <taxon>Psychidae</taxon>
        <taxon>Oiketicinae</taxon>
        <taxon>Eumeta</taxon>
    </lineage>
</organism>
<keyword evidence="3" id="KW-1185">Reference proteome</keyword>
<dbReference type="SUPFAM" id="SSF53098">
    <property type="entry name" value="Ribonuclease H-like"/>
    <property type="match status" value="1"/>
</dbReference>
<dbReference type="Proteomes" id="UP000299102">
    <property type="component" value="Unassembled WGS sequence"/>
</dbReference>
<dbReference type="Pfam" id="PF00075">
    <property type="entry name" value="RNase_H"/>
    <property type="match status" value="1"/>
</dbReference>
<evidence type="ECO:0000259" key="1">
    <source>
        <dbReference type="Pfam" id="PF00075"/>
    </source>
</evidence>
<reference evidence="2 3" key="1">
    <citation type="journal article" date="2019" name="Commun. Biol.">
        <title>The bagworm genome reveals a unique fibroin gene that provides high tensile strength.</title>
        <authorList>
            <person name="Kono N."/>
            <person name="Nakamura H."/>
            <person name="Ohtoshi R."/>
            <person name="Tomita M."/>
            <person name="Numata K."/>
            <person name="Arakawa K."/>
        </authorList>
    </citation>
    <scope>NUCLEOTIDE SEQUENCE [LARGE SCALE GENOMIC DNA]</scope>
</reference>
<dbReference type="InterPro" id="IPR036397">
    <property type="entry name" value="RNaseH_sf"/>
</dbReference>
<dbReference type="EMBL" id="BGZK01000314">
    <property type="protein sequence ID" value="GBP36110.1"/>
    <property type="molecule type" value="Genomic_DNA"/>
</dbReference>
<name>A0A4C1VC51_EUMVA</name>
<dbReference type="InterPro" id="IPR002156">
    <property type="entry name" value="RNaseH_domain"/>
</dbReference>
<dbReference type="GO" id="GO:0004523">
    <property type="term" value="F:RNA-DNA hybrid ribonuclease activity"/>
    <property type="evidence" value="ECO:0007669"/>
    <property type="project" value="InterPro"/>
</dbReference>